<feature type="domain" description="Autotransporter" evidence="3">
    <location>
        <begin position="452"/>
        <end position="728"/>
    </location>
</feature>
<dbReference type="AlphaFoldDB" id="A0A160A1A4"/>
<dbReference type="PROSITE" id="PS51208">
    <property type="entry name" value="AUTOTRANSPORTER"/>
    <property type="match status" value="1"/>
</dbReference>
<dbReference type="Gene3D" id="2.40.128.130">
    <property type="entry name" value="Autotransporter beta-domain"/>
    <property type="match status" value="1"/>
</dbReference>
<dbReference type="GO" id="GO:0019867">
    <property type="term" value="C:outer membrane"/>
    <property type="evidence" value="ECO:0007669"/>
    <property type="project" value="InterPro"/>
</dbReference>
<protein>
    <submittedName>
        <fullName evidence="4">Autotransporter outer membrane beta-barrel domain-containing protein</fullName>
    </submittedName>
</protein>
<evidence type="ECO:0000256" key="2">
    <source>
        <dbReference type="SAM" id="SignalP"/>
    </source>
</evidence>
<proteinExistence type="predicted"/>
<dbReference type="SMART" id="SM00869">
    <property type="entry name" value="Autotransporter"/>
    <property type="match status" value="1"/>
</dbReference>
<evidence type="ECO:0000256" key="1">
    <source>
        <dbReference type="SAM" id="MobiDB-lite"/>
    </source>
</evidence>
<accession>A0A160A1A4</accession>
<dbReference type="InterPro" id="IPR006315">
    <property type="entry name" value="OM_autotransptr_brl_dom"/>
</dbReference>
<dbReference type="Proteomes" id="UP000076083">
    <property type="component" value="Chromosome"/>
</dbReference>
<organism evidence="4 5">
    <name type="scientific">Pseudomonas fluorescens</name>
    <dbReference type="NCBI Taxonomy" id="294"/>
    <lineage>
        <taxon>Bacteria</taxon>
        <taxon>Pseudomonadati</taxon>
        <taxon>Pseudomonadota</taxon>
        <taxon>Gammaproteobacteria</taxon>
        <taxon>Pseudomonadales</taxon>
        <taxon>Pseudomonadaceae</taxon>
        <taxon>Pseudomonas</taxon>
    </lineage>
</organism>
<dbReference type="RefSeq" id="WP_063323721.1">
    <property type="nucleotide sequence ID" value="NZ_CP015225.1"/>
</dbReference>
<keyword evidence="2" id="KW-0732">Signal</keyword>
<feature type="chain" id="PRO_5007811933" evidence="2">
    <location>
        <begin position="29"/>
        <end position="728"/>
    </location>
</feature>
<feature type="signal peptide" evidence="2">
    <location>
        <begin position="1"/>
        <end position="28"/>
    </location>
</feature>
<evidence type="ECO:0000313" key="5">
    <source>
        <dbReference type="Proteomes" id="UP000076083"/>
    </source>
</evidence>
<reference evidence="4 5" key="2">
    <citation type="journal article" date="2018" name="Nature">
        <title>Mutant phenotypes for thousands of bacterial genes of unknown function.</title>
        <authorList>
            <person name="Price M.N."/>
            <person name="Wetmore K.M."/>
            <person name="Waters R.J."/>
            <person name="Callaghan M."/>
            <person name="Ray J."/>
            <person name="Liu H."/>
            <person name="Kuehl J.V."/>
            <person name="Melnyk R.A."/>
            <person name="Lamson J.S."/>
            <person name="Suh Y."/>
            <person name="Carlson H.K."/>
            <person name="Esquivel Z."/>
            <person name="Sadeeshkumar H."/>
            <person name="Chakraborty R."/>
            <person name="Zane G.M."/>
            <person name="Rubin B.E."/>
            <person name="Wall J.D."/>
            <person name="Visel A."/>
            <person name="Bristow J."/>
            <person name="Blow M.J."/>
            <person name="Arkin A.P."/>
            <person name="Deutschbauer A.M."/>
        </authorList>
    </citation>
    <scope>NUCLEOTIDE SEQUENCE [LARGE SCALE GENOMIC DNA]</scope>
    <source>
        <strain evidence="4 5">FW300-N2E2</strain>
    </source>
</reference>
<dbReference type="InterPro" id="IPR005546">
    <property type="entry name" value="Autotransporte_beta"/>
</dbReference>
<dbReference type="EMBL" id="CP015225">
    <property type="protein sequence ID" value="AMZ73554.1"/>
    <property type="molecule type" value="Genomic_DNA"/>
</dbReference>
<dbReference type="Pfam" id="PF03797">
    <property type="entry name" value="Autotransporter"/>
    <property type="match status" value="1"/>
</dbReference>
<evidence type="ECO:0000313" key="4">
    <source>
        <dbReference type="EMBL" id="AMZ73554.1"/>
    </source>
</evidence>
<sequence>MSIQHLYPPQRLALTIALVLGCTDVSMAGQPADPPVVPKTTADLQAQLKTFAEAVDTTSPKVTKPHKGVEKLDDTNDLALVGGRGKFNGAVDGGGGTNMLRLEASKGGKLEGAHNFEALHVAKGEWEHTGNFTGWGVIEPETTLINTGHIDGQIGVLGTFDNKGVVANNVIVEQDAGMSNSGAVNGAVHVLEKASFSGNGSVGFLSVAGQLKVGPEVGAPSISGNLELLKGAELIYGIDAAGASATINVAGTATLNDATLRIDAVQVEDMGTSEHTVIRAKQIEGAFGTIINNLPFMTATPHYSGTEVGLTYARNGVPLNAAAKNENAERLAGSIKEPQTATPLPPKPVDNGAAAEAPTTQAKVDDPAQRPRQASPVASIEPKPTSLPHNIPVAKPNAAINALLGSNLVTAADALDQLSGYDTADLGNATLSSVAPISTGMLAAMGQNTSQGAHGNGQVWVQAIGNSGRVGKHLDDYALKHSTTGLLLGTDWAINPTWRIGIIGAKSETRLDGHRFEGRLDSWHVGAYALRQDGPLALRLGAVYGDHDGSTKRHVAFNGFSDRLKGRYDANTQQVFGQVGYNLDVGHFDIEPYVQLGYQHYQRDHFKEKGGDAALQFESQTQDHYTSELGLHLARPFVLDQGARLTPRLNVGWKHLYGDVRGSSRQRLVDGGMTYTVEGIELDRDSLLLEAGLDLAVSPRHTLGVSYKGETGQDNHNGALMGQWRMMF</sequence>
<name>A0A160A1A4_PSEFL</name>
<dbReference type="SUPFAM" id="SSF103515">
    <property type="entry name" value="Autotransporter"/>
    <property type="match status" value="1"/>
</dbReference>
<dbReference type="InterPro" id="IPR036709">
    <property type="entry name" value="Autotransporte_beta_dom_sf"/>
</dbReference>
<dbReference type="NCBIfam" id="TIGR01414">
    <property type="entry name" value="autotrans_barl"/>
    <property type="match status" value="1"/>
</dbReference>
<feature type="region of interest" description="Disordered" evidence="1">
    <location>
        <begin position="335"/>
        <end position="389"/>
    </location>
</feature>
<evidence type="ECO:0000259" key="3">
    <source>
        <dbReference type="PROSITE" id="PS51208"/>
    </source>
</evidence>
<reference evidence="5" key="1">
    <citation type="submission" date="2016-04" db="EMBL/GenBank/DDBJ databases">
        <authorList>
            <person name="Ray J."/>
            <person name="Price M."/>
            <person name="Deutschbauer A."/>
        </authorList>
    </citation>
    <scope>NUCLEOTIDE SEQUENCE [LARGE SCALE GENOMIC DNA]</scope>
    <source>
        <strain evidence="5">FW300-N2E2</strain>
    </source>
</reference>
<gene>
    <name evidence="4" type="ORF">TK06_21460</name>
</gene>